<dbReference type="AlphaFoldDB" id="A0A5B8UWG4"/>
<protein>
    <recommendedName>
        <fullName evidence="5">Damage-inducible protein DinB</fullName>
    </recommendedName>
</protein>
<evidence type="ECO:0000313" key="4">
    <source>
        <dbReference type="Proteomes" id="UP000321479"/>
    </source>
</evidence>
<dbReference type="OrthoDB" id="9811413at2"/>
<evidence type="ECO:0000256" key="1">
    <source>
        <dbReference type="ARBA" id="ARBA00008635"/>
    </source>
</evidence>
<comment type="similarity">
    <text evidence="1">Belongs to the DinB family.</text>
</comment>
<keyword evidence="4" id="KW-1185">Reference proteome</keyword>
<dbReference type="InterPro" id="IPR007837">
    <property type="entry name" value="DinB"/>
</dbReference>
<sequence length="155" mass="18428">MKKYLLDTFSYNDITNKKLLEKIGQLPDKTECIRLFSHLINCQYKWMARIKHDRAAPQMSWWDPLYDLDKLETEWDKSLAIWLNYLEEMPDNELTKEVIFVGLDGGLWAATPQDIALQLNYHSIHHRAQIQTIIRQQGIEPDFVDYIGTKYRKLL</sequence>
<gene>
    <name evidence="3" type="ORF">FRZ54_13075</name>
</gene>
<evidence type="ECO:0000313" key="3">
    <source>
        <dbReference type="EMBL" id="QEC63470.1"/>
    </source>
</evidence>
<dbReference type="Proteomes" id="UP000321479">
    <property type="component" value="Chromosome"/>
</dbReference>
<dbReference type="Pfam" id="PF05163">
    <property type="entry name" value="DinB"/>
    <property type="match status" value="1"/>
</dbReference>
<dbReference type="InterPro" id="IPR034660">
    <property type="entry name" value="DinB/YfiT-like"/>
</dbReference>
<evidence type="ECO:0000256" key="2">
    <source>
        <dbReference type="ARBA" id="ARBA00022723"/>
    </source>
</evidence>
<name>A0A5B8UWG4_9SPHI</name>
<dbReference type="PANTHER" id="PTHR37302:SF3">
    <property type="entry name" value="DAMAGE-INDUCIBLE PROTEIN DINB"/>
    <property type="match status" value="1"/>
</dbReference>
<evidence type="ECO:0008006" key="5">
    <source>
        <dbReference type="Google" id="ProtNLM"/>
    </source>
</evidence>
<dbReference type="EMBL" id="CP042436">
    <property type="protein sequence ID" value="QEC63470.1"/>
    <property type="molecule type" value="Genomic_DNA"/>
</dbReference>
<dbReference type="KEGG" id="mgin:FRZ54_13075"/>
<dbReference type="PANTHER" id="PTHR37302">
    <property type="entry name" value="SLR1116 PROTEIN"/>
    <property type="match status" value="1"/>
</dbReference>
<reference evidence="3 4" key="1">
    <citation type="journal article" date="2017" name="Curr. Microbiol.">
        <title>Mucilaginibacter ginsenosidivorans sp. nov., Isolated from Soil of Ginseng Field.</title>
        <authorList>
            <person name="Kim M.M."/>
            <person name="Siddiqi M.Z."/>
            <person name="Im W.T."/>
        </authorList>
    </citation>
    <scope>NUCLEOTIDE SEQUENCE [LARGE SCALE GENOMIC DNA]</scope>
    <source>
        <strain evidence="3 4">Gsoil 3017</strain>
    </source>
</reference>
<dbReference type="RefSeq" id="WP_147032046.1">
    <property type="nucleotide sequence ID" value="NZ_CP042436.1"/>
</dbReference>
<organism evidence="3 4">
    <name type="scientific">Mucilaginibacter ginsenosidivorans</name>
    <dbReference type="NCBI Taxonomy" id="398053"/>
    <lineage>
        <taxon>Bacteria</taxon>
        <taxon>Pseudomonadati</taxon>
        <taxon>Bacteroidota</taxon>
        <taxon>Sphingobacteriia</taxon>
        <taxon>Sphingobacteriales</taxon>
        <taxon>Sphingobacteriaceae</taxon>
        <taxon>Mucilaginibacter</taxon>
    </lineage>
</organism>
<dbReference type="Gene3D" id="1.20.120.450">
    <property type="entry name" value="dinb family like domain"/>
    <property type="match status" value="1"/>
</dbReference>
<proteinExistence type="inferred from homology"/>
<dbReference type="GO" id="GO:0046872">
    <property type="term" value="F:metal ion binding"/>
    <property type="evidence" value="ECO:0007669"/>
    <property type="project" value="UniProtKB-KW"/>
</dbReference>
<dbReference type="SUPFAM" id="SSF109854">
    <property type="entry name" value="DinB/YfiT-like putative metalloenzymes"/>
    <property type="match status" value="1"/>
</dbReference>
<accession>A0A5B8UWG4</accession>
<keyword evidence="2" id="KW-0479">Metal-binding</keyword>